<evidence type="ECO:0000259" key="1">
    <source>
        <dbReference type="Pfam" id="PF14065"/>
    </source>
</evidence>
<sequence length="206" mass="23033">MIHEIDGALRSLIGTRALPGVITDIEFAAPTRNWAARRNSPTVNVYLYDIREEVGRRERGPVPVRNEEGRVVGRRQPPRWFRLSYLVTAWTTRPEDEHRLLSALLILLLQHEILPPEDLTGALRELNLSIPMTVAVPPPESRSLADLWSALGGELKPSLDVVVVAPFTASPEYRVGPPIVEETIEVREPTGAIVDSATRSYRDHTP</sequence>
<dbReference type="EMBL" id="JBHUCO010000019">
    <property type="protein sequence ID" value="MFD1519702.1"/>
    <property type="molecule type" value="Genomic_DNA"/>
</dbReference>
<evidence type="ECO:0000313" key="2">
    <source>
        <dbReference type="EMBL" id="MFD1519702.1"/>
    </source>
</evidence>
<keyword evidence="3" id="KW-1185">Reference proteome</keyword>
<gene>
    <name evidence="2" type="ORF">ACFSJD_19565</name>
</gene>
<comment type="caution">
    <text evidence="2">The sequence shown here is derived from an EMBL/GenBank/DDBJ whole genome shotgun (WGS) entry which is preliminary data.</text>
</comment>
<protein>
    <submittedName>
        <fullName evidence="2">DUF4255 domain-containing protein</fullName>
    </submittedName>
</protein>
<name>A0ABW4EXC2_9PSEU</name>
<dbReference type="Pfam" id="PF14065">
    <property type="entry name" value="Pvc16_N"/>
    <property type="match status" value="1"/>
</dbReference>
<accession>A0ABW4EXC2</accession>
<organism evidence="2 3">
    <name type="scientific">Pseudonocardia yunnanensis</name>
    <dbReference type="NCBI Taxonomy" id="58107"/>
    <lineage>
        <taxon>Bacteria</taxon>
        <taxon>Bacillati</taxon>
        <taxon>Actinomycetota</taxon>
        <taxon>Actinomycetes</taxon>
        <taxon>Pseudonocardiales</taxon>
        <taxon>Pseudonocardiaceae</taxon>
        <taxon>Pseudonocardia</taxon>
    </lineage>
</organism>
<dbReference type="InterPro" id="IPR025351">
    <property type="entry name" value="Pvc16_N"/>
</dbReference>
<evidence type="ECO:0000313" key="3">
    <source>
        <dbReference type="Proteomes" id="UP001597114"/>
    </source>
</evidence>
<feature type="domain" description="Pvc16 N-terminal" evidence="1">
    <location>
        <begin position="5"/>
        <end position="180"/>
    </location>
</feature>
<dbReference type="RefSeq" id="WP_344717727.1">
    <property type="nucleotide sequence ID" value="NZ_BAAAUS010000001.1"/>
</dbReference>
<dbReference type="Proteomes" id="UP001597114">
    <property type="component" value="Unassembled WGS sequence"/>
</dbReference>
<reference evidence="3" key="1">
    <citation type="journal article" date="2019" name="Int. J. Syst. Evol. Microbiol.">
        <title>The Global Catalogue of Microorganisms (GCM) 10K type strain sequencing project: providing services to taxonomists for standard genome sequencing and annotation.</title>
        <authorList>
            <consortium name="The Broad Institute Genomics Platform"/>
            <consortium name="The Broad Institute Genome Sequencing Center for Infectious Disease"/>
            <person name="Wu L."/>
            <person name="Ma J."/>
        </authorList>
    </citation>
    <scope>NUCLEOTIDE SEQUENCE [LARGE SCALE GENOMIC DNA]</scope>
    <source>
        <strain evidence="3">CCM 7043</strain>
    </source>
</reference>
<proteinExistence type="predicted"/>